<proteinExistence type="predicted"/>
<name>A0A1W6LAQ5_9BURK</name>
<accession>A0A1W6LAQ5</accession>
<evidence type="ECO:0000313" key="1">
    <source>
        <dbReference type="EMBL" id="ARN21371.1"/>
    </source>
</evidence>
<sequence length="89" mass="9957">MSHTPQLPTWLFLVCRVSALCIFPLGCDMIFQGVEAIVSGQIRVASRAASFVAHRSLNPVVFWVSLSLFVVCGAWFMWLAVACWRGIKR</sequence>
<dbReference type="KEGG" id="rgu:A4W93_16515"/>
<dbReference type="Proteomes" id="UP000193427">
    <property type="component" value="Chromosome"/>
</dbReference>
<dbReference type="AlphaFoldDB" id="A0A1W6LAQ5"/>
<keyword evidence="2" id="KW-1185">Reference proteome</keyword>
<dbReference type="RefSeq" id="WP_085751661.1">
    <property type="nucleotide sequence ID" value="NZ_BSPR01000013.1"/>
</dbReference>
<protein>
    <submittedName>
        <fullName evidence="1">Uncharacterized protein</fullName>
    </submittedName>
</protein>
<organism evidence="1 2">
    <name type="scientific">Piscinibacter gummiphilus</name>
    <dbReference type="NCBI Taxonomy" id="946333"/>
    <lineage>
        <taxon>Bacteria</taxon>
        <taxon>Pseudomonadati</taxon>
        <taxon>Pseudomonadota</taxon>
        <taxon>Betaproteobacteria</taxon>
        <taxon>Burkholderiales</taxon>
        <taxon>Sphaerotilaceae</taxon>
        <taxon>Piscinibacter</taxon>
    </lineage>
</organism>
<gene>
    <name evidence="1" type="ORF">A4W93_16515</name>
</gene>
<evidence type="ECO:0000313" key="2">
    <source>
        <dbReference type="Proteomes" id="UP000193427"/>
    </source>
</evidence>
<dbReference type="EMBL" id="CP015118">
    <property type="protein sequence ID" value="ARN21371.1"/>
    <property type="molecule type" value="Genomic_DNA"/>
</dbReference>
<reference evidence="1 2" key="1">
    <citation type="submission" date="2016-04" db="EMBL/GenBank/DDBJ databases">
        <title>Complete genome sequence of natural rubber-degrading, novel Gram-negative bacterium, Rhizobacter gummiphilus strain NS21.</title>
        <authorList>
            <person name="Tabata M."/>
            <person name="Kasai D."/>
            <person name="Fukuda M."/>
        </authorList>
    </citation>
    <scope>NUCLEOTIDE SEQUENCE [LARGE SCALE GENOMIC DNA]</scope>
    <source>
        <strain evidence="1 2">NS21</strain>
    </source>
</reference>